<gene>
    <name evidence="4" type="ordered locus">Belba_2207</name>
</gene>
<dbReference type="Gene3D" id="3.10.129.10">
    <property type="entry name" value="Hotdog Thioesterase"/>
    <property type="match status" value="1"/>
</dbReference>
<keyword evidence="2 4" id="KW-0378">Hydrolase</keyword>
<dbReference type="PANTHER" id="PTHR31793:SF27">
    <property type="entry name" value="NOVEL THIOESTERASE SUPERFAMILY DOMAIN AND SAPOSIN A-TYPE DOMAIN CONTAINING PROTEIN (0610012H03RIK)"/>
    <property type="match status" value="1"/>
</dbReference>
<dbReference type="HOGENOM" id="CLU_101141_3_2_10"/>
<dbReference type="InterPro" id="IPR029069">
    <property type="entry name" value="HotDog_dom_sf"/>
</dbReference>
<dbReference type="InterPro" id="IPR006683">
    <property type="entry name" value="Thioestr_dom"/>
</dbReference>
<dbReference type="PATRIC" id="fig|866536.3.peg.2271"/>
<name>I3Z6A5_BELBD</name>
<dbReference type="KEGG" id="bbd:Belba_2207"/>
<dbReference type="OrthoDB" id="9800856at2"/>
<dbReference type="eggNOG" id="COG0824">
    <property type="taxonomic scope" value="Bacteria"/>
</dbReference>
<dbReference type="PANTHER" id="PTHR31793">
    <property type="entry name" value="4-HYDROXYBENZOYL-COA THIOESTERASE FAMILY MEMBER"/>
    <property type="match status" value="1"/>
</dbReference>
<reference evidence="5" key="1">
    <citation type="submission" date="2012-06" db="EMBL/GenBank/DDBJ databases">
        <title>The complete genome of Belliella baltica DSM 15883.</title>
        <authorList>
            <person name="Lucas S."/>
            <person name="Copeland A."/>
            <person name="Lapidus A."/>
            <person name="Goodwin L."/>
            <person name="Pitluck S."/>
            <person name="Peters L."/>
            <person name="Mikhailova N."/>
            <person name="Davenport K."/>
            <person name="Kyrpides N."/>
            <person name="Mavromatis K."/>
            <person name="Pagani I."/>
            <person name="Ivanova N."/>
            <person name="Ovchinnikova G."/>
            <person name="Zeytun A."/>
            <person name="Detter J.C."/>
            <person name="Han C."/>
            <person name="Land M."/>
            <person name="Hauser L."/>
            <person name="Markowitz V."/>
            <person name="Cheng J.-F."/>
            <person name="Hugenholtz P."/>
            <person name="Woyke T."/>
            <person name="Wu D."/>
            <person name="Tindall B."/>
            <person name="Pomrenke H."/>
            <person name="Brambilla E."/>
            <person name="Klenk H.-P."/>
            <person name="Eisen J.A."/>
        </authorList>
    </citation>
    <scope>NUCLEOTIDE SEQUENCE [LARGE SCALE GENOMIC DNA]</scope>
    <source>
        <strain evidence="5">DSM 15883 / CIP 108006 / LMG 21964 / BA134</strain>
    </source>
</reference>
<sequence length="135" mass="16023">MFQAETQIRVRYAETDQMGYVYYGNYAMYFEVGRVEALRSAGFSYKKMEEDGIMMPVLEQTTKYLRPGKYDELLTIKTTINEMPGIRIAFEYEVFNEQRELITIGKTILTFLKKDTHRPSRPPQYLLDLLKPYFE</sequence>
<feature type="domain" description="Thioesterase" evidence="3">
    <location>
        <begin position="18"/>
        <end position="102"/>
    </location>
</feature>
<evidence type="ECO:0000256" key="2">
    <source>
        <dbReference type="ARBA" id="ARBA00022801"/>
    </source>
</evidence>
<dbReference type="STRING" id="866536.Belba_2207"/>
<evidence type="ECO:0000259" key="3">
    <source>
        <dbReference type="Pfam" id="PF03061"/>
    </source>
</evidence>
<evidence type="ECO:0000313" key="4">
    <source>
        <dbReference type="EMBL" id="AFL84773.1"/>
    </source>
</evidence>
<dbReference type="AlphaFoldDB" id="I3Z6A5"/>
<dbReference type="SUPFAM" id="SSF54637">
    <property type="entry name" value="Thioesterase/thiol ester dehydrase-isomerase"/>
    <property type="match status" value="1"/>
</dbReference>
<keyword evidence="5" id="KW-1185">Reference proteome</keyword>
<organism evidence="4 5">
    <name type="scientific">Belliella baltica (strain DSM 15883 / CIP 108006 / LMG 21964 / BA134)</name>
    <dbReference type="NCBI Taxonomy" id="866536"/>
    <lineage>
        <taxon>Bacteria</taxon>
        <taxon>Pseudomonadati</taxon>
        <taxon>Bacteroidota</taxon>
        <taxon>Cytophagia</taxon>
        <taxon>Cytophagales</taxon>
        <taxon>Cyclobacteriaceae</taxon>
        <taxon>Belliella</taxon>
    </lineage>
</organism>
<dbReference type="RefSeq" id="WP_014772732.1">
    <property type="nucleotide sequence ID" value="NC_018010.1"/>
</dbReference>
<dbReference type="CDD" id="cd00586">
    <property type="entry name" value="4HBT"/>
    <property type="match status" value="1"/>
</dbReference>
<dbReference type="PIRSF" id="PIRSF003230">
    <property type="entry name" value="YbgC"/>
    <property type="match status" value="1"/>
</dbReference>
<dbReference type="Proteomes" id="UP000006050">
    <property type="component" value="Chromosome"/>
</dbReference>
<dbReference type="EMBL" id="CP003281">
    <property type="protein sequence ID" value="AFL84773.1"/>
    <property type="molecule type" value="Genomic_DNA"/>
</dbReference>
<protein>
    <submittedName>
        <fullName evidence="4">Acyl-CoA thioester hydrolase, YbgC/YbaW family</fullName>
    </submittedName>
</protein>
<dbReference type="InterPro" id="IPR006684">
    <property type="entry name" value="YbgC/YbaW"/>
</dbReference>
<accession>I3Z6A5</accession>
<dbReference type="InterPro" id="IPR050563">
    <property type="entry name" value="4-hydroxybenzoyl-CoA_TE"/>
</dbReference>
<dbReference type="NCBIfam" id="TIGR00051">
    <property type="entry name" value="YbgC/FadM family acyl-CoA thioesterase"/>
    <property type="match status" value="1"/>
</dbReference>
<evidence type="ECO:0000313" key="5">
    <source>
        <dbReference type="Proteomes" id="UP000006050"/>
    </source>
</evidence>
<dbReference type="GO" id="GO:0047617">
    <property type="term" value="F:fatty acyl-CoA hydrolase activity"/>
    <property type="evidence" value="ECO:0007669"/>
    <property type="project" value="TreeGrafter"/>
</dbReference>
<comment type="similarity">
    <text evidence="1">Belongs to the 4-hydroxybenzoyl-CoA thioesterase family.</text>
</comment>
<proteinExistence type="inferred from homology"/>
<dbReference type="Pfam" id="PF03061">
    <property type="entry name" value="4HBT"/>
    <property type="match status" value="1"/>
</dbReference>
<evidence type="ECO:0000256" key="1">
    <source>
        <dbReference type="ARBA" id="ARBA00005953"/>
    </source>
</evidence>